<organism evidence="2">
    <name type="scientific">Candidatus Kentrum eta</name>
    <dbReference type="NCBI Taxonomy" id="2126337"/>
    <lineage>
        <taxon>Bacteria</taxon>
        <taxon>Pseudomonadati</taxon>
        <taxon>Pseudomonadota</taxon>
        <taxon>Gammaproteobacteria</taxon>
        <taxon>Candidatus Kentrum</taxon>
    </lineage>
</organism>
<dbReference type="InterPro" id="IPR003325">
    <property type="entry name" value="TerD"/>
</dbReference>
<reference evidence="2" key="1">
    <citation type="submission" date="2019-02" db="EMBL/GenBank/DDBJ databases">
        <authorList>
            <person name="Gruber-Vodicka R. H."/>
            <person name="Seah K. B. B."/>
        </authorList>
    </citation>
    <scope>NUCLEOTIDE SEQUENCE</scope>
    <source>
        <strain evidence="3">BECK_SA2B12</strain>
        <strain evidence="1">BECK_SA2B15</strain>
        <strain evidence="2">BECK_SA2B20</strain>
    </source>
</reference>
<evidence type="ECO:0000313" key="1">
    <source>
        <dbReference type="EMBL" id="VFJ92632.1"/>
    </source>
</evidence>
<dbReference type="EMBL" id="CAADFI010000071">
    <property type="protein sequence ID" value="VFJ95052.1"/>
    <property type="molecule type" value="Genomic_DNA"/>
</dbReference>
<evidence type="ECO:0000313" key="2">
    <source>
        <dbReference type="EMBL" id="VFJ95052.1"/>
    </source>
</evidence>
<dbReference type="Gene3D" id="2.60.60.30">
    <property type="entry name" value="sav2460 like domains"/>
    <property type="match status" value="1"/>
</dbReference>
<dbReference type="AlphaFoldDB" id="A0A450UR69"/>
<name>A0A450UR69_9GAMM</name>
<dbReference type="EMBL" id="CAADFJ010000044">
    <property type="protein sequence ID" value="VFK00348.1"/>
    <property type="molecule type" value="Genomic_DNA"/>
</dbReference>
<dbReference type="CDD" id="cd06974">
    <property type="entry name" value="TerD_like"/>
    <property type="match status" value="1"/>
</dbReference>
<sequence>MNKTSIDLRKAGEKVTISLSKGGKVTAKLRWDTNSDLDLYCFYVDSQDKEDKVYYRKLGDSNKPPYIKLLGDSQTAGEEVLEIYQPQHIKYALIAAYSAVSNGVGSFYSYKARVVVSDNEQQEVTSHLANKDPYSYWVAFARVDFTRSGELTIENVETYSNKETFSKQLKERTGKKPFGSFFKPKASVNGVDSYDPERSPYLFKDGTFMMSVGVREFK</sequence>
<accession>A0A450UR69</accession>
<dbReference type="EMBL" id="CAADFG010000046">
    <property type="protein sequence ID" value="VFJ92632.1"/>
    <property type="molecule type" value="Genomic_DNA"/>
</dbReference>
<proteinExistence type="predicted"/>
<evidence type="ECO:0000313" key="3">
    <source>
        <dbReference type="EMBL" id="VFK00348.1"/>
    </source>
</evidence>
<protein>
    <submittedName>
        <fullName evidence="2">Uncharacterized protein involved in tellurium resistance</fullName>
    </submittedName>
</protein>
<gene>
    <name evidence="1" type="ORF">BECKH772A_GA0070896_100464</name>
    <name evidence="2" type="ORF">BECKH772B_GA0070898_100713</name>
    <name evidence="3" type="ORF">BECKH772C_GA0070978_100444</name>
</gene>